<dbReference type="AlphaFoldDB" id="A0A1W2LML8"/>
<dbReference type="OrthoDB" id="3630183at2"/>
<protein>
    <submittedName>
        <fullName evidence="1">Uncharacterized protein</fullName>
    </submittedName>
</protein>
<evidence type="ECO:0000313" key="2">
    <source>
        <dbReference type="Proteomes" id="UP000076660"/>
    </source>
</evidence>
<dbReference type="Proteomes" id="UP000076660">
    <property type="component" value="Unassembled WGS sequence"/>
</dbReference>
<proteinExistence type="predicted"/>
<organism evidence="1 2">
    <name type="scientific">Amycolatopsis keratiniphila subsp. keratiniphila</name>
    <dbReference type="NCBI Taxonomy" id="227715"/>
    <lineage>
        <taxon>Bacteria</taxon>
        <taxon>Bacillati</taxon>
        <taxon>Actinomycetota</taxon>
        <taxon>Actinomycetes</taxon>
        <taxon>Pseudonocardiales</taxon>
        <taxon>Pseudonocardiaceae</taxon>
        <taxon>Amycolatopsis</taxon>
        <taxon>Amycolatopsis japonica group</taxon>
    </lineage>
</organism>
<reference evidence="1 2" key="1">
    <citation type="submission" date="2016-12" db="EMBL/GenBank/DDBJ databases">
        <title>Amycolatopsis keratiniphila subsp. keratiniphila genome sequencing and assembly.</title>
        <authorList>
            <person name="Mayilraj S."/>
            <person name="Kaur N."/>
        </authorList>
    </citation>
    <scope>NUCLEOTIDE SEQUENCE [LARGE SCALE GENOMIC DNA]</scope>
    <source>
        <strain evidence="1 2">DSM 44409</strain>
    </source>
</reference>
<sequence>MPGARIPSLTDLEGSRVDEARSICEAAGFEVQVVDRERHEFLTLDHRPNRIRLYVRWGKVEEAKRG</sequence>
<name>A0A1W2LML8_9PSEU</name>
<evidence type="ECO:0000313" key="1">
    <source>
        <dbReference type="EMBL" id="ONF64255.1"/>
    </source>
</evidence>
<comment type="caution">
    <text evidence="1">The sequence shown here is derived from an EMBL/GenBank/DDBJ whole genome shotgun (WGS) entry which is preliminary data.</text>
</comment>
<dbReference type="EMBL" id="LQMT02000032">
    <property type="protein sequence ID" value="ONF64255.1"/>
    <property type="molecule type" value="Genomic_DNA"/>
</dbReference>
<dbReference type="RefSeq" id="WP_063272990.1">
    <property type="nucleotide sequence ID" value="NZ_LQMT02000032.1"/>
</dbReference>
<accession>A0A1W2LML8</accession>
<gene>
    <name evidence="1" type="ORF">AVR91_0231690</name>
</gene>